<dbReference type="PANTHER" id="PTHR24363">
    <property type="entry name" value="SERINE/THREONINE PROTEIN KINASE"/>
    <property type="match status" value="1"/>
</dbReference>
<name>A0A2T1DWI2_9CYAN</name>
<dbReference type="SMART" id="SM00220">
    <property type="entry name" value="S_TKc"/>
    <property type="match status" value="1"/>
</dbReference>
<evidence type="ECO:0000256" key="8">
    <source>
        <dbReference type="ARBA" id="ARBA00048679"/>
    </source>
</evidence>
<dbReference type="Proteomes" id="UP000239576">
    <property type="component" value="Unassembled WGS sequence"/>
</dbReference>
<keyword evidence="13" id="KW-1185">Reference proteome</keyword>
<keyword evidence="4 9" id="KW-0547">Nucleotide-binding</keyword>
<dbReference type="OrthoDB" id="428645at2"/>
<evidence type="ECO:0000256" key="3">
    <source>
        <dbReference type="ARBA" id="ARBA00022679"/>
    </source>
</evidence>
<dbReference type="InterPro" id="IPR017441">
    <property type="entry name" value="Protein_kinase_ATP_BS"/>
</dbReference>
<dbReference type="InterPro" id="IPR007890">
    <property type="entry name" value="CHASE2"/>
</dbReference>
<dbReference type="SMART" id="SM01080">
    <property type="entry name" value="CHASE2"/>
    <property type="match status" value="1"/>
</dbReference>
<dbReference type="SUPFAM" id="SSF56112">
    <property type="entry name" value="Protein kinase-like (PK-like)"/>
    <property type="match status" value="1"/>
</dbReference>
<comment type="caution">
    <text evidence="12">The sequence shown here is derived from an EMBL/GenBank/DDBJ whole genome shotgun (WGS) entry which is preliminary data.</text>
</comment>
<dbReference type="EMBL" id="PVWK01000140">
    <property type="protein sequence ID" value="PSB24847.1"/>
    <property type="molecule type" value="Genomic_DNA"/>
</dbReference>
<reference evidence="13" key="1">
    <citation type="submission" date="2018-02" db="EMBL/GenBank/DDBJ databases">
        <authorList>
            <person name="Moore K."/>
            <person name="Momper L."/>
        </authorList>
    </citation>
    <scope>NUCLEOTIDE SEQUENCE [LARGE SCALE GENOMIC DNA]</scope>
    <source>
        <strain evidence="13">ULC18</strain>
    </source>
</reference>
<dbReference type="PANTHER" id="PTHR24363:SF0">
    <property type="entry name" value="SERINE_THREONINE KINASE LIKE DOMAIN CONTAINING 1"/>
    <property type="match status" value="1"/>
</dbReference>
<evidence type="ECO:0000256" key="1">
    <source>
        <dbReference type="ARBA" id="ARBA00012513"/>
    </source>
</evidence>
<evidence type="ECO:0000256" key="9">
    <source>
        <dbReference type="PROSITE-ProRule" id="PRU10141"/>
    </source>
</evidence>
<protein>
    <recommendedName>
        <fullName evidence="1">non-specific serine/threonine protein kinase</fullName>
        <ecNumber evidence="1">2.7.11.1</ecNumber>
    </recommendedName>
</protein>
<keyword evidence="6 9" id="KW-0067">ATP-binding</keyword>
<evidence type="ECO:0000313" key="13">
    <source>
        <dbReference type="Proteomes" id="UP000239576"/>
    </source>
</evidence>
<dbReference type="Gene3D" id="1.10.510.10">
    <property type="entry name" value="Transferase(Phosphotransferase) domain 1"/>
    <property type="match status" value="1"/>
</dbReference>
<feature type="transmembrane region" description="Helical" evidence="10">
    <location>
        <begin position="702"/>
        <end position="725"/>
    </location>
</feature>
<dbReference type="GO" id="GO:0004674">
    <property type="term" value="F:protein serine/threonine kinase activity"/>
    <property type="evidence" value="ECO:0007669"/>
    <property type="project" value="UniProtKB-KW"/>
</dbReference>
<dbReference type="GO" id="GO:0005524">
    <property type="term" value="F:ATP binding"/>
    <property type="evidence" value="ECO:0007669"/>
    <property type="project" value="UniProtKB-UniRule"/>
</dbReference>
<evidence type="ECO:0000256" key="10">
    <source>
        <dbReference type="SAM" id="Phobius"/>
    </source>
</evidence>
<dbReference type="CDD" id="cd14014">
    <property type="entry name" value="STKc_PknB_like"/>
    <property type="match status" value="1"/>
</dbReference>
<keyword evidence="5" id="KW-0418">Kinase</keyword>
<dbReference type="RefSeq" id="WP_106259660.1">
    <property type="nucleotide sequence ID" value="NZ_CAWNSW010000111.1"/>
</dbReference>
<keyword evidence="10" id="KW-0812">Transmembrane</keyword>
<evidence type="ECO:0000256" key="7">
    <source>
        <dbReference type="ARBA" id="ARBA00047899"/>
    </source>
</evidence>
<evidence type="ECO:0000259" key="11">
    <source>
        <dbReference type="PROSITE" id="PS50011"/>
    </source>
</evidence>
<dbReference type="InterPro" id="IPR011009">
    <property type="entry name" value="Kinase-like_dom_sf"/>
</dbReference>
<evidence type="ECO:0000313" key="12">
    <source>
        <dbReference type="EMBL" id="PSB24847.1"/>
    </source>
</evidence>
<accession>A0A2T1DWI2</accession>
<evidence type="ECO:0000256" key="2">
    <source>
        <dbReference type="ARBA" id="ARBA00022527"/>
    </source>
</evidence>
<comment type="catalytic activity">
    <reaction evidence="7">
        <text>L-threonyl-[protein] + ATP = O-phospho-L-threonyl-[protein] + ADP + H(+)</text>
        <dbReference type="Rhea" id="RHEA:46608"/>
        <dbReference type="Rhea" id="RHEA-COMP:11060"/>
        <dbReference type="Rhea" id="RHEA-COMP:11605"/>
        <dbReference type="ChEBI" id="CHEBI:15378"/>
        <dbReference type="ChEBI" id="CHEBI:30013"/>
        <dbReference type="ChEBI" id="CHEBI:30616"/>
        <dbReference type="ChEBI" id="CHEBI:61977"/>
        <dbReference type="ChEBI" id="CHEBI:456216"/>
        <dbReference type="EC" id="2.7.11.1"/>
    </reaction>
</comment>
<evidence type="ECO:0000256" key="5">
    <source>
        <dbReference type="ARBA" id="ARBA00022777"/>
    </source>
</evidence>
<gene>
    <name evidence="12" type="ORF">C7B82_25970</name>
</gene>
<evidence type="ECO:0000256" key="6">
    <source>
        <dbReference type="ARBA" id="ARBA00022840"/>
    </source>
</evidence>
<organism evidence="12 13">
    <name type="scientific">Stenomitos frigidus ULC18</name>
    <dbReference type="NCBI Taxonomy" id="2107698"/>
    <lineage>
        <taxon>Bacteria</taxon>
        <taxon>Bacillati</taxon>
        <taxon>Cyanobacteriota</taxon>
        <taxon>Cyanophyceae</taxon>
        <taxon>Leptolyngbyales</taxon>
        <taxon>Leptolyngbyaceae</taxon>
        <taxon>Stenomitos</taxon>
    </lineage>
</organism>
<keyword evidence="3" id="KW-0808">Transferase</keyword>
<dbReference type="PROSITE" id="PS50011">
    <property type="entry name" value="PROTEIN_KINASE_DOM"/>
    <property type="match status" value="1"/>
</dbReference>
<evidence type="ECO:0000256" key="4">
    <source>
        <dbReference type="ARBA" id="ARBA00022741"/>
    </source>
</evidence>
<feature type="domain" description="Protein kinase" evidence="11">
    <location>
        <begin position="10"/>
        <end position="275"/>
    </location>
</feature>
<reference evidence="12 13" key="2">
    <citation type="submission" date="2018-03" db="EMBL/GenBank/DDBJ databases">
        <title>The ancient ancestry and fast evolution of plastids.</title>
        <authorList>
            <person name="Moore K.R."/>
            <person name="Magnabosco C."/>
            <person name="Momper L."/>
            <person name="Gold D.A."/>
            <person name="Bosak T."/>
            <person name="Fournier G.P."/>
        </authorList>
    </citation>
    <scope>NUCLEOTIDE SEQUENCE [LARGE SCALE GENOMIC DNA]</scope>
    <source>
        <strain evidence="12 13">ULC18</strain>
    </source>
</reference>
<sequence>MLGTLLNGRFRIIQALGSGGFGQTYIAEDALLPDRPECVIKQFKPAYQEAEFLQVARRLFSTEVETLRKLGSHDQIPTLLADFEEHQEFYLAQEYVKGTSLADEIAVTQRLDEAAVVDLLRDVLHILAFVHQNYVIHRDIKPSNLIRRQRDGKLVLIDFGAVKEIQTQITSMVPGQSELTVGIGTQGYGPSEQMMGKPRYNSDLYALGMTAINALTGLQPSQLPTHPETGEVIWRDLVQVSSGLASILTKMTRYHFSQRYQSAQAVLYALEHPAEIVADETQLPATVAEYPIQRTADGDDRATVPQTAQFSLTHWQSLSSSARNADGRHPKGFRLAALSIGVASLAVTGFILGMRQLGMLQPLELAVYDHMVQASPDAGLDPRLLVVGITEADITAQKQFPIPDRTLAQAINALQSAQPRVIGLDLLRNLPQEPGRTELLAVLKAPNVIAITTLGSANPPAIPAPAEVPLNRVGFNDVMLDPGDIVRRNLLFADSTTPTSQTPVTFYSFSARLALAYLAVQKLGLQQRSSDPDLFQLGKTPFSPLEKNSGGYQAIDAHGYQVLLKYHGRTIARQVSLSDVLSGKVQPDWVKDKVVLMGTTAASGKDFFSTPYSSASEETPRMAGVMVHAQMVSQLLSAALDGQPLVWFWTEWVEALWIAAWAAIGGVLAWYIRQPLVLVISGTALLIGLAAIGFNLFLQQGWIPLVAPAIAATATGGMVIAYRAYWAQRSDQLRR</sequence>
<dbReference type="Gene3D" id="3.30.200.20">
    <property type="entry name" value="Phosphorylase Kinase, domain 1"/>
    <property type="match status" value="1"/>
</dbReference>
<feature type="binding site" evidence="9">
    <location>
        <position position="41"/>
    </location>
    <ligand>
        <name>ATP</name>
        <dbReference type="ChEBI" id="CHEBI:30616"/>
    </ligand>
</feature>
<dbReference type="InterPro" id="IPR000719">
    <property type="entry name" value="Prot_kinase_dom"/>
</dbReference>
<dbReference type="Pfam" id="PF05226">
    <property type="entry name" value="CHASE2"/>
    <property type="match status" value="1"/>
</dbReference>
<dbReference type="Pfam" id="PF00069">
    <property type="entry name" value="Pkinase"/>
    <property type="match status" value="1"/>
</dbReference>
<feature type="transmembrane region" description="Helical" evidence="10">
    <location>
        <begin position="655"/>
        <end position="672"/>
    </location>
</feature>
<dbReference type="EC" id="2.7.11.1" evidence="1"/>
<feature type="transmembrane region" description="Helical" evidence="10">
    <location>
        <begin position="677"/>
        <end position="696"/>
    </location>
</feature>
<keyword evidence="10" id="KW-0472">Membrane</keyword>
<dbReference type="AlphaFoldDB" id="A0A2T1DWI2"/>
<keyword evidence="10" id="KW-1133">Transmembrane helix</keyword>
<dbReference type="PROSITE" id="PS00107">
    <property type="entry name" value="PROTEIN_KINASE_ATP"/>
    <property type="match status" value="1"/>
</dbReference>
<comment type="catalytic activity">
    <reaction evidence="8">
        <text>L-seryl-[protein] + ATP = O-phospho-L-seryl-[protein] + ADP + H(+)</text>
        <dbReference type="Rhea" id="RHEA:17989"/>
        <dbReference type="Rhea" id="RHEA-COMP:9863"/>
        <dbReference type="Rhea" id="RHEA-COMP:11604"/>
        <dbReference type="ChEBI" id="CHEBI:15378"/>
        <dbReference type="ChEBI" id="CHEBI:29999"/>
        <dbReference type="ChEBI" id="CHEBI:30616"/>
        <dbReference type="ChEBI" id="CHEBI:83421"/>
        <dbReference type="ChEBI" id="CHEBI:456216"/>
        <dbReference type="EC" id="2.7.11.1"/>
    </reaction>
</comment>
<keyword evidence="2" id="KW-0723">Serine/threonine-protein kinase</keyword>
<proteinExistence type="predicted"/>